<dbReference type="KEGG" id="vta:A1644"/>
<feature type="domain" description="EAL" evidence="1">
    <location>
        <begin position="1"/>
        <end position="183"/>
    </location>
</feature>
<evidence type="ECO:0000259" key="1">
    <source>
        <dbReference type="PROSITE" id="PS50883"/>
    </source>
</evidence>
<dbReference type="PROSITE" id="PS50883">
    <property type="entry name" value="EAL"/>
    <property type="match status" value="1"/>
</dbReference>
<dbReference type="SMART" id="SM00052">
    <property type="entry name" value="EAL"/>
    <property type="match status" value="1"/>
</dbReference>
<organism evidence="2 3">
    <name type="scientific">Vibrio tapetis subsp. tapetis</name>
    <dbReference type="NCBI Taxonomy" id="1671868"/>
    <lineage>
        <taxon>Bacteria</taxon>
        <taxon>Pseudomonadati</taxon>
        <taxon>Pseudomonadota</taxon>
        <taxon>Gammaproteobacteria</taxon>
        <taxon>Vibrionales</taxon>
        <taxon>Vibrionaceae</taxon>
        <taxon>Vibrio</taxon>
    </lineage>
</organism>
<dbReference type="Proteomes" id="UP000235828">
    <property type="component" value="Chromosome A"/>
</dbReference>
<dbReference type="PANTHER" id="PTHR33121:SF70">
    <property type="entry name" value="SIGNALING PROTEIN YKOW"/>
    <property type="match status" value="1"/>
</dbReference>
<dbReference type="InterPro" id="IPR050706">
    <property type="entry name" value="Cyclic-di-GMP_PDE-like"/>
</dbReference>
<dbReference type="InterPro" id="IPR035919">
    <property type="entry name" value="EAL_sf"/>
</dbReference>
<evidence type="ECO:0000313" key="3">
    <source>
        <dbReference type="Proteomes" id="UP000235828"/>
    </source>
</evidence>
<dbReference type="GO" id="GO:0071111">
    <property type="term" value="F:cyclic-guanylate-specific phosphodiesterase activity"/>
    <property type="evidence" value="ECO:0007669"/>
    <property type="project" value="InterPro"/>
</dbReference>
<accession>A0A2N8ZCL0</accession>
<sequence>MEKAISQMKEWHVNGVMLKDIAVNLSALQLNDAKIVSQVKSLCEHYQLSPNLLTLEVTETSLLSSHTDVIGKIKELKEFGIKIALDDFGTGYSSLSYLNELPLTKLKIDRSFVAKVGENDNEMLLDAIFSIAHGLSLSVIAEGVETQNQFDYIVARQCEYSQGYLFSKPVPPTELELILRKEMSPC</sequence>
<dbReference type="Pfam" id="PF00563">
    <property type="entry name" value="EAL"/>
    <property type="match status" value="1"/>
</dbReference>
<dbReference type="EMBL" id="LT960611">
    <property type="protein sequence ID" value="SON49623.1"/>
    <property type="molecule type" value="Genomic_DNA"/>
</dbReference>
<reference evidence="2 3" key="1">
    <citation type="submission" date="2017-10" db="EMBL/GenBank/DDBJ databases">
        <authorList>
            <person name="Banno H."/>
            <person name="Chua N.-H."/>
        </authorList>
    </citation>
    <scope>NUCLEOTIDE SEQUENCE [LARGE SCALE GENOMIC DNA]</scope>
    <source>
        <strain evidence="2">Vibrio tapetis CECT4600</strain>
    </source>
</reference>
<keyword evidence="3" id="KW-1185">Reference proteome</keyword>
<name>A0A2N8ZCL0_9VIBR</name>
<dbReference type="AlphaFoldDB" id="A0A2N8ZCL0"/>
<dbReference type="SUPFAM" id="SSF141868">
    <property type="entry name" value="EAL domain-like"/>
    <property type="match status" value="1"/>
</dbReference>
<protein>
    <submittedName>
        <fullName evidence="2">Diguanylate phosphodiesterase fused with Diguanylate cyclase and PAS domain</fullName>
    </submittedName>
</protein>
<proteinExistence type="predicted"/>
<dbReference type="PANTHER" id="PTHR33121">
    <property type="entry name" value="CYCLIC DI-GMP PHOSPHODIESTERASE PDEF"/>
    <property type="match status" value="1"/>
</dbReference>
<dbReference type="InterPro" id="IPR001633">
    <property type="entry name" value="EAL_dom"/>
</dbReference>
<gene>
    <name evidence="2" type="ORF">VTAP4600_A1644</name>
</gene>
<dbReference type="Gene3D" id="3.20.20.450">
    <property type="entry name" value="EAL domain"/>
    <property type="match status" value="1"/>
</dbReference>
<evidence type="ECO:0000313" key="2">
    <source>
        <dbReference type="EMBL" id="SON49623.1"/>
    </source>
</evidence>
<dbReference type="CDD" id="cd01948">
    <property type="entry name" value="EAL"/>
    <property type="match status" value="1"/>
</dbReference>